<evidence type="ECO:0000256" key="4">
    <source>
        <dbReference type="ARBA" id="ARBA00022737"/>
    </source>
</evidence>
<dbReference type="InterPro" id="IPR007287">
    <property type="entry name" value="Sof1"/>
</dbReference>
<keyword evidence="5" id="KW-0539">Nucleus</keyword>
<dbReference type="Pfam" id="PF04158">
    <property type="entry name" value="Sof1"/>
    <property type="match status" value="1"/>
</dbReference>
<dbReference type="InterPro" id="IPR036322">
    <property type="entry name" value="WD40_repeat_dom_sf"/>
</dbReference>
<organism evidence="9 10">
    <name type="scientific">Clitoria ternatea</name>
    <name type="common">Butterfly pea</name>
    <dbReference type="NCBI Taxonomy" id="43366"/>
    <lineage>
        <taxon>Eukaryota</taxon>
        <taxon>Viridiplantae</taxon>
        <taxon>Streptophyta</taxon>
        <taxon>Embryophyta</taxon>
        <taxon>Tracheophyta</taxon>
        <taxon>Spermatophyta</taxon>
        <taxon>Magnoliopsida</taxon>
        <taxon>eudicotyledons</taxon>
        <taxon>Gunneridae</taxon>
        <taxon>Pentapetalae</taxon>
        <taxon>rosids</taxon>
        <taxon>fabids</taxon>
        <taxon>Fabales</taxon>
        <taxon>Fabaceae</taxon>
        <taxon>Papilionoideae</taxon>
        <taxon>50 kb inversion clade</taxon>
        <taxon>NPAAA clade</taxon>
        <taxon>indigoferoid/millettioid clade</taxon>
        <taxon>Phaseoleae</taxon>
        <taxon>Clitoria</taxon>
    </lineage>
</organism>
<keyword evidence="3 7" id="KW-0853">WD repeat</keyword>
<sequence>MAVQMVRLFQYNGGHSKEIYHTKRMQRVFCVKFSGDGSYVILGSDDTNLRLWKAKASEQLRVILPRERKKHEYNEAIKKRYKHLPEVNRVASYKHLPEAIKIL</sequence>
<dbReference type="EMBL" id="JAYKXN010000001">
    <property type="protein sequence ID" value="KAK7317307.1"/>
    <property type="molecule type" value="Genomic_DNA"/>
</dbReference>
<evidence type="ECO:0000313" key="10">
    <source>
        <dbReference type="Proteomes" id="UP001359559"/>
    </source>
</evidence>
<proteinExistence type="inferred from homology"/>
<evidence type="ECO:0000256" key="3">
    <source>
        <dbReference type="ARBA" id="ARBA00022574"/>
    </source>
</evidence>
<comment type="caution">
    <text evidence="9">The sequence shown here is derived from an EMBL/GenBank/DDBJ whole genome shotgun (WGS) entry which is preliminary data.</text>
</comment>
<dbReference type="PROSITE" id="PS50082">
    <property type="entry name" value="WD_REPEATS_2"/>
    <property type="match status" value="1"/>
</dbReference>
<dbReference type="SUPFAM" id="SSF50978">
    <property type="entry name" value="WD40 repeat-like"/>
    <property type="match status" value="1"/>
</dbReference>
<reference evidence="9 10" key="1">
    <citation type="submission" date="2024-01" db="EMBL/GenBank/DDBJ databases">
        <title>The genomes of 5 underutilized Papilionoideae crops provide insights into root nodulation and disease resistance.</title>
        <authorList>
            <person name="Yuan L."/>
        </authorList>
    </citation>
    <scope>NUCLEOTIDE SEQUENCE [LARGE SCALE GENOMIC DNA]</scope>
    <source>
        <strain evidence="9">LY-2023</strain>
        <tissue evidence="9">Leaf</tissue>
    </source>
</reference>
<dbReference type="GO" id="GO:0000462">
    <property type="term" value="P:maturation of SSU-rRNA from tricistronic rRNA transcript (SSU-rRNA, 5.8S rRNA, LSU-rRNA)"/>
    <property type="evidence" value="ECO:0007669"/>
    <property type="project" value="TreeGrafter"/>
</dbReference>
<dbReference type="Proteomes" id="UP001359559">
    <property type="component" value="Unassembled WGS sequence"/>
</dbReference>
<comment type="similarity">
    <text evidence="2">Belongs to the WD repeat DCAF13/WDSOF1 family.</text>
</comment>
<name>A0AAN9KH32_CLITE</name>
<evidence type="ECO:0000313" key="9">
    <source>
        <dbReference type="EMBL" id="KAK7317307.1"/>
    </source>
</evidence>
<dbReference type="GO" id="GO:0032040">
    <property type="term" value="C:small-subunit processome"/>
    <property type="evidence" value="ECO:0007669"/>
    <property type="project" value="TreeGrafter"/>
</dbReference>
<dbReference type="Gene3D" id="2.130.10.10">
    <property type="entry name" value="YVTN repeat-like/Quinoprotein amine dehydrogenase"/>
    <property type="match status" value="1"/>
</dbReference>
<comment type="subcellular location">
    <subcellularLocation>
        <location evidence="1">Nucleus</location>
        <location evidence="1">Nucleolus</location>
    </subcellularLocation>
</comment>
<dbReference type="PANTHER" id="PTHR22851:SF0">
    <property type="entry name" value="DDB1- AND CUL4-ASSOCIATED FACTOR 13"/>
    <property type="match status" value="1"/>
</dbReference>
<evidence type="ECO:0000256" key="6">
    <source>
        <dbReference type="ARBA" id="ARBA00023274"/>
    </source>
</evidence>
<evidence type="ECO:0000259" key="8">
    <source>
        <dbReference type="Pfam" id="PF04158"/>
    </source>
</evidence>
<dbReference type="InterPro" id="IPR051733">
    <property type="entry name" value="WD_repeat_DCAF13/WDSOF1"/>
</dbReference>
<accession>A0AAN9KH32</accession>
<evidence type="ECO:0000256" key="1">
    <source>
        <dbReference type="ARBA" id="ARBA00004604"/>
    </source>
</evidence>
<dbReference type="SMART" id="SM00320">
    <property type="entry name" value="WD40"/>
    <property type="match status" value="1"/>
</dbReference>
<keyword evidence="6" id="KW-0687">Ribonucleoprotein</keyword>
<dbReference type="InterPro" id="IPR001680">
    <property type="entry name" value="WD40_rpt"/>
</dbReference>
<feature type="repeat" description="WD" evidence="7">
    <location>
        <begin position="21"/>
        <end position="62"/>
    </location>
</feature>
<evidence type="ECO:0000256" key="7">
    <source>
        <dbReference type="PROSITE-ProRule" id="PRU00221"/>
    </source>
</evidence>
<gene>
    <name evidence="9" type="ORF">RJT34_01418</name>
</gene>
<evidence type="ECO:0000256" key="2">
    <source>
        <dbReference type="ARBA" id="ARBA00005649"/>
    </source>
</evidence>
<dbReference type="InterPro" id="IPR015943">
    <property type="entry name" value="WD40/YVTN_repeat-like_dom_sf"/>
</dbReference>
<protein>
    <recommendedName>
        <fullName evidence="8">Sof1-like protein domain-containing protein</fullName>
    </recommendedName>
</protein>
<evidence type="ECO:0000256" key="5">
    <source>
        <dbReference type="ARBA" id="ARBA00023242"/>
    </source>
</evidence>
<keyword evidence="10" id="KW-1185">Reference proteome</keyword>
<dbReference type="PANTHER" id="PTHR22851">
    <property type="entry name" value="U3 SMALL NUCLEOLAR RNA U3 SNORNA ASSOCIATED PROTEIN"/>
    <property type="match status" value="1"/>
</dbReference>
<dbReference type="AlphaFoldDB" id="A0AAN9KH32"/>
<keyword evidence="4" id="KW-0677">Repeat</keyword>
<feature type="domain" description="Sof1-like protein" evidence="8">
    <location>
        <begin position="54"/>
        <end position="101"/>
    </location>
</feature>